<protein>
    <submittedName>
        <fullName evidence="1">Uncharacterized protein</fullName>
    </submittedName>
</protein>
<evidence type="ECO:0000313" key="2">
    <source>
        <dbReference type="Proteomes" id="UP000191008"/>
    </source>
</evidence>
<proteinExistence type="predicted"/>
<dbReference type="AntiFam" id="ANF00053">
    <property type="entry name" value="Translation of DNA repeat"/>
</dbReference>
<gene>
    <name evidence="1" type="ORF">B1J93_02930</name>
</gene>
<accession>A0A1T1E144</accession>
<dbReference type="Proteomes" id="UP000191008">
    <property type="component" value="Unassembled WGS sequence"/>
</dbReference>
<name>A0A1T1E144_9LEPT</name>
<dbReference type="AlphaFoldDB" id="A0A1T1E144"/>
<reference evidence="1 2" key="1">
    <citation type="submission" date="2017-02" db="EMBL/GenBank/DDBJ databases">
        <title>Comparative genomic analysis of Brazilian Leptospira kirschneri strains of different serogroups.</title>
        <authorList>
            <person name="Moreno L.Z."/>
            <person name="Miraglia F."/>
            <person name="Kremer F.S."/>
            <person name="Eslabao M.R."/>
            <person name="Lilenbaum W."/>
            <person name="Dellagostin O.A."/>
            <person name="Moreno A.M."/>
        </authorList>
    </citation>
    <scope>NUCLEOTIDE SEQUENCE [LARGE SCALE GENOMIC DNA]</scope>
    <source>
        <strain evidence="1 2">M110/06</strain>
    </source>
</reference>
<dbReference type="EMBL" id="MVIT01000040">
    <property type="protein sequence ID" value="OOV46826.1"/>
    <property type="molecule type" value="Genomic_DNA"/>
</dbReference>
<evidence type="ECO:0000313" key="1">
    <source>
        <dbReference type="EMBL" id="OOV46826.1"/>
    </source>
</evidence>
<sequence>MLCKILGTLLELLKNSIVKIRKIVSIVHFNQIQTDQELIFQQFYYIVMSNVHFIKMFDSYF</sequence>
<organism evidence="1 2">
    <name type="scientific">Leptospira kirschneri serovar Pomona</name>
    <dbReference type="NCBI Taxonomy" id="561005"/>
    <lineage>
        <taxon>Bacteria</taxon>
        <taxon>Pseudomonadati</taxon>
        <taxon>Spirochaetota</taxon>
        <taxon>Spirochaetia</taxon>
        <taxon>Leptospirales</taxon>
        <taxon>Leptospiraceae</taxon>
        <taxon>Leptospira</taxon>
    </lineage>
</organism>
<comment type="caution">
    <text evidence="1">The sequence shown here is derived from an EMBL/GenBank/DDBJ whole genome shotgun (WGS) entry which is preliminary data.</text>
</comment>